<dbReference type="AlphaFoldDB" id="F2M3S7"/>
<proteinExistence type="predicted"/>
<dbReference type="KEGG" id="lam:LA2_10989"/>
<geneLocation type="plasmid" evidence="2">
    <name>plasmid1</name>
</geneLocation>
<gene>
    <name evidence="1" type="ORF">LA2_10989</name>
</gene>
<evidence type="ECO:0000313" key="2">
    <source>
        <dbReference type="Proteomes" id="UP000007033"/>
    </source>
</evidence>
<keyword evidence="1" id="KW-0614">Plasmid</keyword>
<reference evidence="1 2" key="1">
    <citation type="submission" date="2011-03" db="EMBL/GenBank/DDBJ databases">
        <authorList>
            <person name="Kant R."/>
            <person name="Paulin L."/>
            <person name="Alatalo E."/>
            <person name="de Vos W.M."/>
            <person name="Palva A."/>
        </authorList>
    </citation>
    <scope>NUCLEOTIDE SEQUENCE [LARGE SCALE GENOMIC DNA]</scope>
    <source>
        <strain evidence="1 2">GRL 1112</strain>
        <plasmid evidence="2">plasmid1</plasmid>
    </source>
</reference>
<protein>
    <submittedName>
        <fullName evidence="1">DNA-damage-inducible protein J</fullName>
    </submittedName>
</protein>
<name>F2M3S7_LACAR</name>
<dbReference type="Proteomes" id="UP000007033">
    <property type="component" value="Plasmid p1"/>
</dbReference>
<dbReference type="EMBL" id="CP002612">
    <property type="protein sequence ID" value="AEA32927.1"/>
    <property type="molecule type" value="Genomic_DNA"/>
</dbReference>
<sequence length="54" mass="6153">MSLKKHLIKYDIPNATTKRALIIAEAKEEGLIPDNSPVFDNVDDLMKALEEERK</sequence>
<organism evidence="1 2">
    <name type="scientific">Lactobacillus amylovorus (strain GRL 1112)</name>
    <dbReference type="NCBI Taxonomy" id="695560"/>
    <lineage>
        <taxon>Bacteria</taxon>
        <taxon>Bacillati</taxon>
        <taxon>Bacillota</taxon>
        <taxon>Bacilli</taxon>
        <taxon>Lactobacillales</taxon>
        <taxon>Lactobacillaceae</taxon>
        <taxon>Lactobacillus</taxon>
    </lineage>
</organism>
<dbReference type="RefSeq" id="WP_013682692.1">
    <property type="nucleotide sequence ID" value="NC_015319.1"/>
</dbReference>
<dbReference type="HOGENOM" id="CLU_3044499_0_0_9"/>
<accession>F2M3S7</accession>
<evidence type="ECO:0000313" key="1">
    <source>
        <dbReference type="EMBL" id="AEA32927.1"/>
    </source>
</evidence>